<protein>
    <submittedName>
        <fullName evidence="2">Uncharacterized protein</fullName>
    </submittedName>
</protein>
<organism evidence="2">
    <name type="scientific">uncultured Chloroflexota bacterium</name>
    <dbReference type="NCBI Taxonomy" id="166587"/>
    <lineage>
        <taxon>Bacteria</taxon>
        <taxon>Bacillati</taxon>
        <taxon>Chloroflexota</taxon>
        <taxon>environmental samples</taxon>
    </lineage>
</organism>
<dbReference type="AlphaFoldDB" id="A0A6J4H521"/>
<sequence length="193" mass="20519">MTRRAVAAAALVALGCVATALALVFARQPSAAAVTQALAGRVGGPVADADTRLVTAGMIQVETSPFRRIYLAGDERVHLDLTATSRIRQVTLGRERAVNDTFTPDPADWTLDEARERAGAWLPRDAARQRREPFVFRDAPAGVRDLFRSPALATVISATQYVEHGATGPPGLCAITYYQTSAGGVVLVLIGLH</sequence>
<keyword evidence="1" id="KW-0732">Signal</keyword>
<dbReference type="PROSITE" id="PS51257">
    <property type="entry name" value="PROKAR_LIPOPROTEIN"/>
    <property type="match status" value="1"/>
</dbReference>
<evidence type="ECO:0000313" key="2">
    <source>
        <dbReference type="EMBL" id="CAA9214183.1"/>
    </source>
</evidence>
<feature type="signal peptide" evidence="1">
    <location>
        <begin position="1"/>
        <end position="22"/>
    </location>
</feature>
<evidence type="ECO:0000256" key="1">
    <source>
        <dbReference type="SAM" id="SignalP"/>
    </source>
</evidence>
<dbReference type="EMBL" id="CADCTC010000008">
    <property type="protein sequence ID" value="CAA9214183.1"/>
    <property type="molecule type" value="Genomic_DNA"/>
</dbReference>
<reference evidence="2" key="1">
    <citation type="submission" date="2020-02" db="EMBL/GenBank/DDBJ databases">
        <authorList>
            <person name="Meier V. D."/>
        </authorList>
    </citation>
    <scope>NUCLEOTIDE SEQUENCE</scope>
    <source>
        <strain evidence="2">AVDCRST_MAG77</strain>
    </source>
</reference>
<name>A0A6J4H521_9CHLR</name>
<accession>A0A6J4H521</accession>
<gene>
    <name evidence="2" type="ORF">AVDCRST_MAG77-102</name>
</gene>
<feature type="chain" id="PRO_5026763186" evidence="1">
    <location>
        <begin position="23"/>
        <end position="193"/>
    </location>
</feature>
<proteinExistence type="predicted"/>